<dbReference type="Proteomes" id="UP000448575">
    <property type="component" value="Unassembled WGS sequence"/>
</dbReference>
<proteinExistence type="predicted"/>
<feature type="domain" description="Schlafen group 3-like DNA/RNA helicase" evidence="1">
    <location>
        <begin position="237"/>
        <end position="344"/>
    </location>
</feature>
<protein>
    <submittedName>
        <fullName evidence="2">AAA family ATPase</fullName>
    </submittedName>
</protein>
<reference evidence="2 3" key="1">
    <citation type="submission" date="2019-12" db="EMBL/GenBank/DDBJ databases">
        <title>Novel species isolated from a subtropical stream in China.</title>
        <authorList>
            <person name="Lu H."/>
        </authorList>
    </citation>
    <scope>NUCLEOTIDE SEQUENCE [LARGE SCALE GENOMIC DNA]</scope>
    <source>
        <strain evidence="2 3">DS3</strain>
    </source>
</reference>
<keyword evidence="3" id="KW-1185">Reference proteome</keyword>
<dbReference type="RefSeq" id="WP_161027499.1">
    <property type="nucleotide sequence ID" value="NZ_WWCJ01000018.1"/>
</dbReference>
<dbReference type="InterPro" id="IPR027417">
    <property type="entry name" value="P-loop_NTPase"/>
</dbReference>
<evidence type="ECO:0000313" key="3">
    <source>
        <dbReference type="Proteomes" id="UP000448575"/>
    </source>
</evidence>
<dbReference type="Pfam" id="PF09848">
    <property type="entry name" value="SLFN-g3_helicase"/>
    <property type="match status" value="1"/>
</dbReference>
<accession>A0A6N9HMC0</accession>
<sequence length="814" mass="90660">MARMIPTFGPAATESPAEPTIYHLLKKQLGDDFVVIHSLPWLSAAAKEIGMAWSAPTGEIDFLILHAELGILAIEIKGGRYRIEGAAFVPIAGGAPLFVLNQVRRNAHGVAHWLGGKGAIRWPIGYAVSLPRNVFPDEALPPGLFDSVSGQRIVFDMRDLPDLGAKVIEVMSYWKSALRLGTLGNARMTDVVEMLCPQFDGTPNWAHRIQYDGKFWLRLTEEQSAVADRVLNAHGGIVTGWPGTGKTLVGIEVARRLSAAGERVLFLTFNALLCDHLRVQLTGTKCQVFTWHKLCSFARDLMGRPSADSDWFEKECLDDLKLAIGLAPLGFDVLVVDEAQALRPTWWRFLCDWFSGKAVFAFCDETQVFPFEKETTSLALLIELSGLKSLQLSVVLRMPRAVTERLVHAMPSQIQISSPRQVDSDSLRELVVADWEKVLSEIVAGLVRQGVKHSEIMILSKNSYVSAAIVDFVEANEELRHSLVSRFRGMEAAIVIVVEAHQLSDAELFSAYSRATTACFALYSADSLADYSASKFQAAVFSSPTNQEVLQEVRTRRSIAYRLSDHEMVEIEEIKTIALTWSRTLKAWVVRLSKESPAELWIDYIKEVMRRPVLALYAEDPEFLSVALPGKIYDRSARLVECNQCEKMTPHYLAPNACLICSDLLGREERELSRGDVRRLVAFDRKMTEVSSSPNLDESLSIYHQLPFLLGAAAIGIHVCQNGGAKLPPSLPDRSSIYRAAVILAYSYAQLSGPSSQLSLTRLVDSTWHWELKELGLQRDAWHKHVANALSRLYQRGVITKVEKGVYRIGVDEK</sequence>
<dbReference type="SUPFAM" id="SSF52540">
    <property type="entry name" value="P-loop containing nucleoside triphosphate hydrolases"/>
    <property type="match status" value="1"/>
</dbReference>
<dbReference type="EMBL" id="WWCJ01000018">
    <property type="protein sequence ID" value="MYN04536.1"/>
    <property type="molecule type" value="Genomic_DNA"/>
</dbReference>
<dbReference type="AlphaFoldDB" id="A0A6N9HMC0"/>
<comment type="caution">
    <text evidence="2">The sequence shown here is derived from an EMBL/GenBank/DDBJ whole genome shotgun (WGS) entry which is preliminary data.</text>
</comment>
<name>A0A6N9HMC0_9BURK</name>
<dbReference type="InterPro" id="IPR018647">
    <property type="entry name" value="SLFN_3-like_DNA/RNA_helicase"/>
</dbReference>
<evidence type="ECO:0000259" key="1">
    <source>
        <dbReference type="Pfam" id="PF09848"/>
    </source>
</evidence>
<gene>
    <name evidence="2" type="ORF">GTP41_20805</name>
</gene>
<organism evidence="2 3">
    <name type="scientific">Pseudoduganella guangdongensis</name>
    <dbReference type="NCBI Taxonomy" id="2692179"/>
    <lineage>
        <taxon>Bacteria</taxon>
        <taxon>Pseudomonadati</taxon>
        <taxon>Pseudomonadota</taxon>
        <taxon>Betaproteobacteria</taxon>
        <taxon>Burkholderiales</taxon>
        <taxon>Oxalobacteraceae</taxon>
        <taxon>Telluria group</taxon>
        <taxon>Pseudoduganella</taxon>
    </lineage>
</organism>
<dbReference type="Gene3D" id="3.40.50.300">
    <property type="entry name" value="P-loop containing nucleotide triphosphate hydrolases"/>
    <property type="match status" value="1"/>
</dbReference>
<evidence type="ECO:0000313" key="2">
    <source>
        <dbReference type="EMBL" id="MYN04536.1"/>
    </source>
</evidence>